<dbReference type="Pfam" id="PF13988">
    <property type="entry name" value="DUF4225"/>
    <property type="match status" value="1"/>
</dbReference>
<proteinExistence type="predicted"/>
<accession>A0A370QU53</accession>
<dbReference type="InterPro" id="IPR025320">
    <property type="entry name" value="DUF4225"/>
</dbReference>
<gene>
    <name evidence="1" type="ORF">C8D90_103181</name>
</gene>
<dbReference type="RefSeq" id="WP_115457980.1">
    <property type="nucleotide sequence ID" value="NZ_QRAP01000003.1"/>
</dbReference>
<name>A0A370QU53_9GAMM</name>
<dbReference type="EMBL" id="QRAP01000003">
    <property type="protein sequence ID" value="RDK92789.1"/>
    <property type="molecule type" value="Genomic_DNA"/>
</dbReference>
<organism evidence="1 2">
    <name type="scientific">Enterobacillus tribolii</name>
    <dbReference type="NCBI Taxonomy" id="1487935"/>
    <lineage>
        <taxon>Bacteria</taxon>
        <taxon>Pseudomonadati</taxon>
        <taxon>Pseudomonadota</taxon>
        <taxon>Gammaproteobacteria</taxon>
        <taxon>Enterobacterales</taxon>
        <taxon>Hafniaceae</taxon>
        <taxon>Enterobacillus</taxon>
    </lineage>
</organism>
<protein>
    <submittedName>
        <fullName evidence="1">Uncharacterized protein DUF4225</fullName>
    </submittedName>
</protein>
<dbReference type="OrthoDB" id="6534834at2"/>
<evidence type="ECO:0000313" key="2">
    <source>
        <dbReference type="Proteomes" id="UP000254848"/>
    </source>
</evidence>
<reference evidence="1 2" key="1">
    <citation type="submission" date="2018-07" db="EMBL/GenBank/DDBJ databases">
        <title>Genomic Encyclopedia of Type Strains, Phase IV (KMG-IV): sequencing the most valuable type-strain genomes for metagenomic binning, comparative biology and taxonomic classification.</title>
        <authorList>
            <person name="Goeker M."/>
        </authorList>
    </citation>
    <scope>NUCLEOTIDE SEQUENCE [LARGE SCALE GENOMIC DNA]</scope>
    <source>
        <strain evidence="1 2">DSM 103736</strain>
    </source>
</reference>
<dbReference type="AlphaFoldDB" id="A0A370QU53"/>
<evidence type="ECO:0000313" key="1">
    <source>
        <dbReference type="EMBL" id="RDK92789.1"/>
    </source>
</evidence>
<keyword evidence="2" id="KW-1185">Reference proteome</keyword>
<sequence>MGYGQSACRNEFERKREELRRFSRSLSGRHLQFLRSSLFSDTENLISELEHEIYINCMSYRGGVDVLQLEIEHLAEQDFLIMSGQVQLYLIVEKERKNKNQQIVLKQIGFVSGGAQFFAGAGVCVGSLGAACSGYGAPMAIQGANNAYESGYYLLLRRDISGPVRDAYRYTAQTLGYSNDTADIVYGAVDLGLTGYGAARQVLLPRHKSWKLFHQIKSDYILGWQEMSKVAIATDAMGSVATSYSIYSISGNRE</sequence>
<dbReference type="Proteomes" id="UP000254848">
    <property type="component" value="Unassembled WGS sequence"/>
</dbReference>
<comment type="caution">
    <text evidence="1">The sequence shown here is derived from an EMBL/GenBank/DDBJ whole genome shotgun (WGS) entry which is preliminary data.</text>
</comment>